<dbReference type="Gene3D" id="3.40.1310.20">
    <property type="match status" value="1"/>
</dbReference>
<dbReference type="GO" id="GO:0004519">
    <property type="term" value="F:endonuclease activity"/>
    <property type="evidence" value="ECO:0007669"/>
    <property type="project" value="UniProtKB-KW"/>
</dbReference>
<evidence type="ECO:0000259" key="20">
    <source>
        <dbReference type="PROSITE" id="PS52020"/>
    </source>
</evidence>
<evidence type="ECO:0000256" key="10">
    <source>
        <dbReference type="ARBA" id="ARBA00022723"/>
    </source>
</evidence>
<dbReference type="InterPro" id="IPR049912">
    <property type="entry name" value="CRESS_DNA_REP"/>
</dbReference>
<evidence type="ECO:0000256" key="18">
    <source>
        <dbReference type="ARBA" id="ARBA00032243"/>
    </source>
</evidence>
<dbReference type="GO" id="GO:0016779">
    <property type="term" value="F:nucleotidyltransferase activity"/>
    <property type="evidence" value="ECO:0007669"/>
    <property type="project" value="UniProtKB-KW"/>
</dbReference>
<keyword evidence="9" id="KW-0540">Nuclease</keyword>
<evidence type="ECO:0000256" key="5">
    <source>
        <dbReference type="ARBA" id="ARBA00022562"/>
    </source>
</evidence>
<keyword evidence="12" id="KW-0255">Endonuclease</keyword>
<evidence type="ECO:0000256" key="14">
    <source>
        <dbReference type="ARBA" id="ARBA00023124"/>
    </source>
</evidence>
<evidence type="ECO:0000256" key="11">
    <source>
        <dbReference type="ARBA" id="ARBA00022741"/>
    </source>
</evidence>
<reference evidence="21 22" key="1">
    <citation type="submission" date="2018-07" db="EMBL/GenBank/DDBJ databases">
        <title>Uncovering a Universe of Circular DNA Viruses in Animal Metagenomes.</title>
        <authorList>
            <person name="Tisza M."/>
            <person name="Buck C."/>
            <person name="Pastrana D."/>
            <person name="Welch N."/>
            <person name="Peretti A."/>
        </authorList>
    </citation>
    <scope>NUCLEOTIDE SEQUENCE [LARGE SCALE GENOMIC DNA]</scope>
    <source>
        <strain evidence="21">Ctbb55</strain>
    </source>
</reference>
<keyword evidence="21" id="KW-0347">Helicase</keyword>
<organism evidence="21 22">
    <name type="scientific">Cressdnaviricota sp</name>
    <dbReference type="NCBI Taxonomy" id="2748378"/>
    <lineage>
        <taxon>Viruses</taxon>
        <taxon>Monodnaviria</taxon>
        <taxon>Shotokuvirae</taxon>
        <taxon>Cressdnaviricota</taxon>
    </lineage>
</organism>
<evidence type="ECO:0000256" key="19">
    <source>
        <dbReference type="ARBA" id="ARBA00049360"/>
    </source>
</evidence>
<protein>
    <recommendedName>
        <fullName evidence="4">Replication-associated protein</fullName>
    </recommendedName>
    <alternativeName>
        <fullName evidence="17">ATP-dependent helicase Rep</fullName>
    </alternativeName>
    <alternativeName>
        <fullName evidence="18">RepP</fullName>
    </alternativeName>
</protein>
<name>A0A345MYE2_9VIRU</name>
<evidence type="ECO:0000256" key="1">
    <source>
        <dbReference type="ARBA" id="ARBA00001936"/>
    </source>
</evidence>
<dbReference type="SUPFAM" id="SSF52540">
    <property type="entry name" value="P-loop containing nucleoside triphosphate hydrolases"/>
    <property type="match status" value="1"/>
</dbReference>
<dbReference type="GO" id="GO:0016787">
    <property type="term" value="F:hydrolase activity"/>
    <property type="evidence" value="ECO:0007669"/>
    <property type="project" value="UniProtKB-KW"/>
</dbReference>
<accession>A0A345MYE2</accession>
<dbReference type="InterPro" id="IPR000605">
    <property type="entry name" value="Helicase_SF3_ssDNA/RNA_vir"/>
</dbReference>
<evidence type="ECO:0000256" key="12">
    <source>
        <dbReference type="ARBA" id="ARBA00022759"/>
    </source>
</evidence>
<comment type="subcellular location">
    <subcellularLocation>
        <location evidence="2">Host nucleus</location>
    </subcellularLocation>
</comment>
<dbReference type="GO" id="GO:0046872">
    <property type="term" value="F:metal ion binding"/>
    <property type="evidence" value="ECO:0007669"/>
    <property type="project" value="UniProtKB-KW"/>
</dbReference>
<dbReference type="PROSITE" id="PS52020">
    <property type="entry name" value="CRESS_DNA_REP"/>
    <property type="match status" value="1"/>
</dbReference>
<evidence type="ECO:0000256" key="17">
    <source>
        <dbReference type="ARBA" id="ARBA00030754"/>
    </source>
</evidence>
<evidence type="ECO:0000256" key="15">
    <source>
        <dbReference type="ARBA" id="ARBA00023125"/>
    </source>
</evidence>
<sequence>MQSKAIYWMLTIPHHNFVPWKPPGIQFIKGQLESGEESNYLHWQLFVVADKQSRLAAIKRIFGESVHCEATKSSAAEDYVWKEETAVAGTRFELGERKIKRNCPKDWERIKQQAIESKLDEIPADIFVRSYHSLKRISVDHARPNCREVRCRVFVGRTGSGKSHTAWSEAGLDAYPKDPLTKFWDGYQGHENVVIDEFRGIVSISHLLRWLDRYPMLVEIKGSATVLKAKNFWITSNLHPRQWYPELDALTYEALERRIEIVEMNEQYQ</sequence>
<evidence type="ECO:0000256" key="8">
    <source>
        <dbReference type="ARBA" id="ARBA00022705"/>
    </source>
</evidence>
<keyword evidence="21" id="KW-0067">ATP-binding</keyword>
<evidence type="ECO:0000256" key="9">
    <source>
        <dbReference type="ARBA" id="ARBA00022722"/>
    </source>
</evidence>
<dbReference type="GO" id="GO:0000166">
    <property type="term" value="F:nucleotide binding"/>
    <property type="evidence" value="ECO:0007669"/>
    <property type="project" value="UniProtKB-KW"/>
</dbReference>
<keyword evidence="15" id="KW-0238">DNA-binding</keyword>
<dbReference type="Pfam" id="PF00910">
    <property type="entry name" value="RNA_helicase"/>
    <property type="match status" value="1"/>
</dbReference>
<evidence type="ECO:0000256" key="3">
    <source>
        <dbReference type="ARBA" id="ARBA00008545"/>
    </source>
</evidence>
<proteinExistence type="inferred from homology"/>
<keyword evidence="6" id="KW-0808">Transferase</keyword>
<evidence type="ECO:0000256" key="6">
    <source>
        <dbReference type="ARBA" id="ARBA00022679"/>
    </source>
</evidence>
<dbReference type="GO" id="GO:0003724">
    <property type="term" value="F:RNA helicase activity"/>
    <property type="evidence" value="ECO:0007669"/>
    <property type="project" value="InterPro"/>
</dbReference>
<comment type="similarity">
    <text evidence="3">Belongs to the nanoviruses/circoviruses replication-associated protein family.</text>
</comment>
<dbReference type="GO" id="GO:0003723">
    <property type="term" value="F:RNA binding"/>
    <property type="evidence" value="ECO:0007669"/>
    <property type="project" value="InterPro"/>
</dbReference>
<dbReference type="GO" id="GO:0042025">
    <property type="term" value="C:host cell nucleus"/>
    <property type="evidence" value="ECO:0007669"/>
    <property type="project" value="UniProtKB-SubCell"/>
</dbReference>
<evidence type="ECO:0000256" key="4">
    <source>
        <dbReference type="ARBA" id="ARBA00014531"/>
    </source>
</evidence>
<keyword evidence="8" id="KW-0235">DNA replication</keyword>
<evidence type="ECO:0000256" key="13">
    <source>
        <dbReference type="ARBA" id="ARBA00022801"/>
    </source>
</evidence>
<keyword evidence="13" id="KW-0378">Hydrolase</keyword>
<dbReference type="GO" id="GO:0006260">
    <property type="term" value="P:DNA replication"/>
    <property type="evidence" value="ECO:0007669"/>
    <property type="project" value="UniProtKB-KW"/>
</dbReference>
<comment type="cofactor">
    <cofactor evidence="1">
        <name>Mn(2+)</name>
        <dbReference type="ChEBI" id="CHEBI:29035"/>
    </cofactor>
</comment>
<keyword evidence="5" id="KW-1048">Host nucleus</keyword>
<dbReference type="GO" id="GO:0003677">
    <property type="term" value="F:DNA binding"/>
    <property type="evidence" value="ECO:0007669"/>
    <property type="project" value="UniProtKB-KW"/>
</dbReference>
<keyword evidence="14" id="KW-0190">Covalent protein-DNA linkage</keyword>
<evidence type="ECO:0000256" key="2">
    <source>
        <dbReference type="ARBA" id="ARBA00004147"/>
    </source>
</evidence>
<keyword evidence="11" id="KW-0547">Nucleotide-binding</keyword>
<keyword evidence="22" id="KW-1185">Reference proteome</keyword>
<evidence type="ECO:0000256" key="7">
    <source>
        <dbReference type="ARBA" id="ARBA00022695"/>
    </source>
</evidence>
<feature type="domain" description="CRESS-DNA virus Rep endonuclease" evidence="20">
    <location>
        <begin position="2"/>
        <end position="97"/>
    </location>
</feature>
<dbReference type="InterPro" id="IPR027417">
    <property type="entry name" value="P-loop_NTPase"/>
</dbReference>
<comment type="catalytic activity">
    <reaction evidence="19">
        <text>ATP + H2O = ADP + phosphate + H(+)</text>
        <dbReference type="Rhea" id="RHEA:13065"/>
        <dbReference type="ChEBI" id="CHEBI:15377"/>
        <dbReference type="ChEBI" id="CHEBI:15378"/>
        <dbReference type="ChEBI" id="CHEBI:30616"/>
        <dbReference type="ChEBI" id="CHEBI:43474"/>
        <dbReference type="ChEBI" id="CHEBI:456216"/>
    </reaction>
</comment>
<dbReference type="EMBL" id="MH617369">
    <property type="protein sequence ID" value="AXH76392.1"/>
    <property type="molecule type" value="Genomic_DNA"/>
</dbReference>
<evidence type="ECO:0000256" key="16">
    <source>
        <dbReference type="ARBA" id="ARBA00023268"/>
    </source>
</evidence>
<keyword evidence="10" id="KW-0479">Metal-binding</keyword>
<evidence type="ECO:0000313" key="21">
    <source>
        <dbReference type="EMBL" id="AXH76392.1"/>
    </source>
</evidence>
<keyword evidence="7" id="KW-0548">Nucleotidyltransferase</keyword>
<keyword evidence="16" id="KW-0511">Multifunctional enzyme</keyword>
<dbReference type="Proteomes" id="UP000276346">
    <property type="component" value="Segment"/>
</dbReference>
<evidence type="ECO:0000313" key="22">
    <source>
        <dbReference type="Proteomes" id="UP000276346"/>
    </source>
</evidence>